<dbReference type="AlphaFoldDB" id="A0ABD3NQ72"/>
<protein>
    <recommendedName>
        <fullName evidence="3">BRCT domain-containing protein</fullName>
    </recommendedName>
</protein>
<dbReference type="PANTHER" id="PTHR13561:SF20">
    <property type="entry name" value="DNA TOPOISOMERASE 2-BINDING PROTEIN 1"/>
    <property type="match status" value="1"/>
</dbReference>
<dbReference type="InterPro" id="IPR001357">
    <property type="entry name" value="BRCT_dom"/>
</dbReference>
<evidence type="ECO:0000313" key="5">
    <source>
        <dbReference type="Proteomes" id="UP001530400"/>
    </source>
</evidence>
<feature type="compositionally biased region" description="Low complexity" evidence="2">
    <location>
        <begin position="83"/>
        <end position="92"/>
    </location>
</feature>
<evidence type="ECO:0000256" key="1">
    <source>
        <dbReference type="ARBA" id="ARBA00022737"/>
    </source>
</evidence>
<evidence type="ECO:0000313" key="4">
    <source>
        <dbReference type="EMBL" id="KAL3778330.1"/>
    </source>
</evidence>
<dbReference type="SMART" id="SM00292">
    <property type="entry name" value="BRCT"/>
    <property type="match status" value="1"/>
</dbReference>
<dbReference type="Gene3D" id="3.40.50.10190">
    <property type="entry name" value="BRCT domain"/>
    <property type="match status" value="1"/>
</dbReference>
<keyword evidence="1" id="KW-0677">Repeat</keyword>
<dbReference type="Pfam" id="PF00533">
    <property type="entry name" value="BRCT"/>
    <property type="match status" value="1"/>
</dbReference>
<reference evidence="4 5" key="1">
    <citation type="submission" date="2024-10" db="EMBL/GenBank/DDBJ databases">
        <title>Updated reference genomes for cyclostephanoid diatoms.</title>
        <authorList>
            <person name="Roberts W.R."/>
            <person name="Alverson A.J."/>
        </authorList>
    </citation>
    <scope>NUCLEOTIDE SEQUENCE [LARGE SCALE GENOMIC DNA]</scope>
    <source>
        <strain evidence="4 5">AJA010-31</strain>
    </source>
</reference>
<sequence length="270" mass="29814">MAQCSFEYFDVEVISATQQVKPRRWKVNIKMAKSKKRKADDAEVASSSDVVAAAAPSKIDEGSATAIPNESKLKPSKRKRKSPSSSQTTSQKSNLFDGLTLAISTLESKTAKSESDTTSIYTNFKSLSNLLKSHGATISPQVHKRVHYLICTIQAVENLTQRVRQAIKRNVDIVNVDWVSSCIEKGERVDVPPYILNELAKEMVLTKPKTNVELQNNATNDGYESSGSIPDENAAGWSEPIELDCCCVCHENGDEDCPWCRECNVNLAKK</sequence>
<feature type="compositionally biased region" description="Low complexity" evidence="2">
    <location>
        <begin position="44"/>
        <end position="55"/>
    </location>
</feature>
<proteinExistence type="predicted"/>
<gene>
    <name evidence="4" type="ORF">ACHAWO_011180</name>
</gene>
<dbReference type="PANTHER" id="PTHR13561">
    <property type="entry name" value="DNA REPLICATION REGULATOR DPB11-RELATED"/>
    <property type="match status" value="1"/>
</dbReference>
<name>A0ABD3NQ72_9STRA</name>
<evidence type="ECO:0000259" key="3">
    <source>
        <dbReference type="PROSITE" id="PS50172"/>
    </source>
</evidence>
<dbReference type="EMBL" id="JALLPJ020000992">
    <property type="protein sequence ID" value="KAL3778330.1"/>
    <property type="molecule type" value="Genomic_DNA"/>
</dbReference>
<dbReference type="SUPFAM" id="SSF52113">
    <property type="entry name" value="BRCT domain"/>
    <property type="match status" value="1"/>
</dbReference>
<keyword evidence="5" id="KW-1185">Reference proteome</keyword>
<feature type="region of interest" description="Disordered" evidence="2">
    <location>
        <begin position="32"/>
        <end position="92"/>
    </location>
</feature>
<feature type="domain" description="BRCT" evidence="3">
    <location>
        <begin position="91"/>
        <end position="196"/>
    </location>
</feature>
<evidence type="ECO:0000256" key="2">
    <source>
        <dbReference type="SAM" id="MobiDB-lite"/>
    </source>
</evidence>
<organism evidence="4 5">
    <name type="scientific">Cyclotella atomus</name>
    <dbReference type="NCBI Taxonomy" id="382360"/>
    <lineage>
        <taxon>Eukaryota</taxon>
        <taxon>Sar</taxon>
        <taxon>Stramenopiles</taxon>
        <taxon>Ochrophyta</taxon>
        <taxon>Bacillariophyta</taxon>
        <taxon>Coscinodiscophyceae</taxon>
        <taxon>Thalassiosirophycidae</taxon>
        <taxon>Stephanodiscales</taxon>
        <taxon>Stephanodiscaceae</taxon>
        <taxon>Cyclotella</taxon>
    </lineage>
</organism>
<dbReference type="PROSITE" id="PS50172">
    <property type="entry name" value="BRCT"/>
    <property type="match status" value="1"/>
</dbReference>
<comment type="caution">
    <text evidence="4">The sequence shown here is derived from an EMBL/GenBank/DDBJ whole genome shotgun (WGS) entry which is preliminary data.</text>
</comment>
<dbReference type="InterPro" id="IPR036420">
    <property type="entry name" value="BRCT_dom_sf"/>
</dbReference>
<accession>A0ABD3NQ72</accession>
<dbReference type="Proteomes" id="UP001530400">
    <property type="component" value="Unassembled WGS sequence"/>
</dbReference>